<dbReference type="InterPro" id="IPR036691">
    <property type="entry name" value="Endo/exonu/phosph_ase_sf"/>
</dbReference>
<comment type="cofactor">
    <cofactor evidence="1">
        <name>Mn(2+)</name>
        <dbReference type="ChEBI" id="CHEBI:29035"/>
    </cofactor>
</comment>
<evidence type="ECO:0000256" key="5">
    <source>
        <dbReference type="ARBA" id="ARBA00022723"/>
    </source>
</evidence>
<dbReference type="OrthoDB" id="6240265at2759"/>
<dbReference type="GO" id="GO:0046872">
    <property type="term" value="F:metal ion binding"/>
    <property type="evidence" value="ECO:0007669"/>
    <property type="project" value="UniProtKB-KW"/>
</dbReference>
<dbReference type="GO" id="GO:0006302">
    <property type="term" value="P:double-strand break repair"/>
    <property type="evidence" value="ECO:0007669"/>
    <property type="project" value="TreeGrafter"/>
</dbReference>
<dbReference type="PANTHER" id="PTHR15822:SF4">
    <property type="entry name" value="TYROSYL-DNA PHOSPHODIESTERASE 2"/>
    <property type="match status" value="1"/>
</dbReference>
<evidence type="ECO:0000256" key="8">
    <source>
        <dbReference type="ARBA" id="ARBA00022842"/>
    </source>
</evidence>
<evidence type="ECO:0000313" key="11">
    <source>
        <dbReference type="EMBL" id="VDM05563.1"/>
    </source>
</evidence>
<evidence type="ECO:0000256" key="1">
    <source>
        <dbReference type="ARBA" id="ARBA00001936"/>
    </source>
</evidence>
<keyword evidence="8" id="KW-0460">Magnesium</keyword>
<evidence type="ECO:0000256" key="6">
    <source>
        <dbReference type="ARBA" id="ARBA00022763"/>
    </source>
</evidence>
<dbReference type="GO" id="GO:0005737">
    <property type="term" value="C:cytoplasm"/>
    <property type="evidence" value="ECO:0007669"/>
    <property type="project" value="TreeGrafter"/>
</dbReference>
<dbReference type="GO" id="GO:0004518">
    <property type="term" value="F:nuclease activity"/>
    <property type="evidence" value="ECO:0007669"/>
    <property type="project" value="UniProtKB-KW"/>
</dbReference>
<keyword evidence="4" id="KW-0540">Nuclease</keyword>
<proteinExistence type="predicted"/>
<evidence type="ECO:0000256" key="2">
    <source>
        <dbReference type="ARBA" id="ARBA00001946"/>
    </source>
</evidence>
<accession>A0A183TRS9</accession>
<evidence type="ECO:0000313" key="13">
    <source>
        <dbReference type="WBParaSite" id="SSLN_0001990101-mRNA-1"/>
    </source>
</evidence>
<keyword evidence="9" id="KW-0234">DNA repair</keyword>
<dbReference type="AlphaFoldDB" id="A0A183TRS9"/>
<dbReference type="PANTHER" id="PTHR15822">
    <property type="entry name" value="TRAF AND TNF RECEPTOR-ASSOCIATED PROTEIN"/>
    <property type="match status" value="1"/>
</dbReference>
<dbReference type="GO" id="GO:0003697">
    <property type="term" value="F:single-stranded DNA binding"/>
    <property type="evidence" value="ECO:0007669"/>
    <property type="project" value="TreeGrafter"/>
</dbReference>
<gene>
    <name evidence="11" type="ORF">SSLN_LOCUS19177</name>
</gene>
<dbReference type="WBParaSite" id="SSLN_0001990101-mRNA-1">
    <property type="protein sequence ID" value="SSLN_0001990101-mRNA-1"/>
    <property type="gene ID" value="SSLN_0001990101"/>
</dbReference>
<dbReference type="Proteomes" id="UP000275846">
    <property type="component" value="Unassembled WGS sequence"/>
</dbReference>
<organism evidence="13">
    <name type="scientific">Schistocephalus solidus</name>
    <name type="common">Tapeworm</name>
    <dbReference type="NCBI Taxonomy" id="70667"/>
    <lineage>
        <taxon>Eukaryota</taxon>
        <taxon>Metazoa</taxon>
        <taxon>Spiralia</taxon>
        <taxon>Lophotrochozoa</taxon>
        <taxon>Platyhelminthes</taxon>
        <taxon>Cestoda</taxon>
        <taxon>Eucestoda</taxon>
        <taxon>Diphyllobothriidea</taxon>
        <taxon>Diphyllobothriidae</taxon>
        <taxon>Schistocephalus</taxon>
    </lineage>
</organism>
<dbReference type="GO" id="GO:0016605">
    <property type="term" value="C:PML body"/>
    <property type="evidence" value="ECO:0007669"/>
    <property type="project" value="TreeGrafter"/>
</dbReference>
<evidence type="ECO:0000313" key="12">
    <source>
        <dbReference type="Proteomes" id="UP000275846"/>
    </source>
</evidence>
<evidence type="ECO:0000256" key="9">
    <source>
        <dbReference type="ARBA" id="ARBA00023204"/>
    </source>
</evidence>
<dbReference type="CDD" id="cd09080">
    <property type="entry name" value="TDP2"/>
    <property type="match status" value="1"/>
</dbReference>
<name>A0A183TRS9_SCHSO</name>
<dbReference type="STRING" id="70667.A0A183TRS9"/>
<dbReference type="Gene3D" id="3.60.10.10">
    <property type="entry name" value="Endonuclease/exonuclease/phosphatase"/>
    <property type="match status" value="1"/>
</dbReference>
<evidence type="ECO:0000256" key="10">
    <source>
        <dbReference type="ARBA" id="ARBA00023242"/>
    </source>
</evidence>
<evidence type="ECO:0000256" key="7">
    <source>
        <dbReference type="ARBA" id="ARBA00022801"/>
    </source>
</evidence>
<keyword evidence="7" id="KW-0378">Hydrolase</keyword>
<dbReference type="GO" id="GO:0070260">
    <property type="term" value="F:5'-tyrosyl-DNA phosphodiesterase activity"/>
    <property type="evidence" value="ECO:0007669"/>
    <property type="project" value="TreeGrafter"/>
</dbReference>
<comment type="cofactor">
    <cofactor evidence="2">
        <name>Mg(2+)</name>
        <dbReference type="ChEBI" id="CHEBI:18420"/>
    </cofactor>
</comment>
<reference evidence="13" key="1">
    <citation type="submission" date="2016-06" db="UniProtKB">
        <authorList>
            <consortium name="WormBaseParasite"/>
        </authorList>
    </citation>
    <scope>IDENTIFICATION</scope>
</reference>
<reference evidence="11 12" key="2">
    <citation type="submission" date="2018-11" db="EMBL/GenBank/DDBJ databases">
        <authorList>
            <consortium name="Pathogen Informatics"/>
        </authorList>
    </citation>
    <scope>NUCLEOTIDE SEQUENCE [LARGE SCALE GENOMIC DNA]</scope>
    <source>
        <strain evidence="11 12">NST_G2</strain>
    </source>
</reference>
<dbReference type="InterPro" id="IPR051547">
    <property type="entry name" value="TDP2-like"/>
</dbReference>
<dbReference type="EMBL" id="UYSU01046511">
    <property type="protein sequence ID" value="VDM05563.1"/>
    <property type="molecule type" value="Genomic_DNA"/>
</dbReference>
<protein>
    <submittedName>
        <fullName evidence="13">Endo/exonuclease/phosphatase domain-containing protein</fullName>
    </submittedName>
</protein>
<keyword evidence="12" id="KW-1185">Reference proteome</keyword>
<comment type="subcellular location">
    <subcellularLocation>
        <location evidence="3">Nucleus</location>
    </subcellularLocation>
</comment>
<keyword evidence="6" id="KW-0227">DNA damage</keyword>
<dbReference type="SUPFAM" id="SSF56219">
    <property type="entry name" value="DNase I-like"/>
    <property type="match status" value="1"/>
</dbReference>
<evidence type="ECO:0000256" key="3">
    <source>
        <dbReference type="ARBA" id="ARBA00004123"/>
    </source>
</evidence>
<sequence>MFHVVCLQEVVRATLSMLERDLSVLYNIFYPSGVTRRDYFPVICVLKHPALCVDPASFRVVPFHGSVMQRVLLSLDLHFSPTQLLPTNRKAATASSSIRVRLWTSHLESCANFADERMCQLKQSWKEMTDSLLTGNSASLEPFYGIFCGDLNIRDKEITHLGGLPAGIVDVWQSAGGRREAKITWDPRRNPNLSLDHPNSGSGSTYRAQYGMRFDRMYAAGSGLSPIDFELRGLERVPGRTHFPSDHWAILGHFDLV</sequence>
<evidence type="ECO:0000256" key="4">
    <source>
        <dbReference type="ARBA" id="ARBA00022722"/>
    </source>
</evidence>
<keyword evidence="10" id="KW-0539">Nucleus</keyword>
<keyword evidence="5" id="KW-0479">Metal-binding</keyword>